<evidence type="ECO:0000256" key="1">
    <source>
        <dbReference type="ARBA" id="ARBA00010935"/>
    </source>
</evidence>
<dbReference type="Pfam" id="PF25063">
    <property type="entry name" value="ARM_TT21_C"/>
    <property type="match status" value="1"/>
</dbReference>
<evidence type="ECO:0000259" key="9">
    <source>
        <dbReference type="Pfam" id="PF25068"/>
    </source>
</evidence>
<dbReference type="InterPro" id="IPR056836">
    <property type="entry name" value="ARM_TT21_4th"/>
</dbReference>
<dbReference type="InterPro" id="IPR056832">
    <property type="entry name" value="ARM_TT21_2nd"/>
</dbReference>
<dbReference type="GO" id="GO:0005929">
    <property type="term" value="C:cilium"/>
    <property type="evidence" value="ECO:0007669"/>
    <property type="project" value="GOC"/>
</dbReference>
<evidence type="ECO:0000259" key="6">
    <source>
        <dbReference type="Pfam" id="PF25062"/>
    </source>
</evidence>
<proteinExistence type="evidence at transcript level"/>
<dbReference type="FunFam" id="1.25.40.10:FF:000377">
    <property type="entry name" value="Tetratricopeptide repeat domain 21B"/>
    <property type="match status" value="1"/>
</dbReference>
<feature type="domain" description="Tetratricopeptide repeat protein 21A/21B fifth ARM repeats" evidence="8">
    <location>
        <begin position="968"/>
        <end position="1085"/>
    </location>
</feature>
<dbReference type="Pfam" id="PF13181">
    <property type="entry name" value="TPR_8"/>
    <property type="match status" value="1"/>
</dbReference>
<accession>A0A6F9DWB4</accession>
<dbReference type="Pfam" id="PF25064">
    <property type="entry name" value="ARM_TT21_5th"/>
    <property type="match status" value="1"/>
</dbReference>
<dbReference type="SMART" id="SM00028">
    <property type="entry name" value="TPR"/>
    <property type="match status" value="14"/>
</dbReference>
<dbReference type="EMBL" id="LR791466">
    <property type="protein sequence ID" value="CAB3267328.1"/>
    <property type="molecule type" value="mRNA"/>
</dbReference>
<keyword evidence="2" id="KW-0677">Repeat</keyword>
<feature type="domain" description="Tetratricopeptide repeat protein 21A/21B fourth ARM" evidence="9">
    <location>
        <begin position="770"/>
        <end position="925"/>
    </location>
</feature>
<dbReference type="PANTHER" id="PTHR14699">
    <property type="entry name" value="STI2 PROTEIN-RELATED"/>
    <property type="match status" value="1"/>
</dbReference>
<feature type="domain" description="Tetratricopeptide repeat protein 21A/21B N-terminal ARM repeat" evidence="6">
    <location>
        <begin position="13"/>
        <end position="234"/>
    </location>
</feature>
<dbReference type="InterPro" id="IPR040364">
    <property type="entry name" value="TTC21A/TTC21B"/>
</dbReference>
<reference evidence="10" key="1">
    <citation type="submission" date="2020-04" db="EMBL/GenBank/DDBJ databases">
        <authorList>
            <person name="Neveu A P."/>
        </authorList>
    </citation>
    <scope>NUCLEOTIDE SEQUENCE</scope>
    <source>
        <tissue evidence="10">Whole embryo</tissue>
    </source>
</reference>
<dbReference type="Pfam" id="PF25068">
    <property type="entry name" value="ARM_TT21_4th"/>
    <property type="match status" value="1"/>
</dbReference>
<dbReference type="Gene3D" id="1.25.40.10">
    <property type="entry name" value="Tetratricopeptide repeat domain"/>
    <property type="match status" value="5"/>
</dbReference>
<evidence type="ECO:0000259" key="8">
    <source>
        <dbReference type="Pfam" id="PF25064"/>
    </source>
</evidence>
<dbReference type="FunFam" id="1.25.40.10:FF:000197">
    <property type="entry name" value="Tetratricopeptide repeat domain 21B"/>
    <property type="match status" value="1"/>
</dbReference>
<dbReference type="InterPro" id="IPR056834">
    <property type="entry name" value="ARM_TT21_C"/>
</dbReference>
<evidence type="ECO:0000259" key="5">
    <source>
        <dbReference type="Pfam" id="PF25060"/>
    </source>
</evidence>
<dbReference type="GO" id="GO:0061512">
    <property type="term" value="P:protein localization to cilium"/>
    <property type="evidence" value="ECO:0007669"/>
    <property type="project" value="TreeGrafter"/>
</dbReference>
<feature type="repeat" description="TPR" evidence="4">
    <location>
        <begin position="734"/>
        <end position="767"/>
    </location>
</feature>
<dbReference type="Pfam" id="PF25062">
    <property type="entry name" value="ARM_TT21_N"/>
    <property type="match status" value="1"/>
</dbReference>
<organism evidence="10">
    <name type="scientific">Phallusia mammillata</name>
    <dbReference type="NCBI Taxonomy" id="59560"/>
    <lineage>
        <taxon>Eukaryota</taxon>
        <taxon>Metazoa</taxon>
        <taxon>Chordata</taxon>
        <taxon>Tunicata</taxon>
        <taxon>Ascidiacea</taxon>
        <taxon>Phlebobranchia</taxon>
        <taxon>Ascidiidae</taxon>
        <taxon>Phallusia</taxon>
    </lineage>
</organism>
<dbReference type="GO" id="GO:0035721">
    <property type="term" value="P:intraciliary retrograde transport"/>
    <property type="evidence" value="ECO:0007669"/>
    <property type="project" value="TreeGrafter"/>
</dbReference>
<comment type="similarity">
    <text evidence="1">Belongs to the TTC21 family.</text>
</comment>
<sequence>MAADDLETLATLNYYMLEGYYRHVQMITIDGTRKFGPDPVFAFYKSIAKLAEGQVQECIRDLEVVKDRQNVTLGAHIALSSALNKSQNPDALAISNVDSKIKELRRSATDMELYFGFVASWFIGSSKSPKEFADRMIKQYPDDKKGYILKAWTDFVFERELASKKAGKLFDHGLADNNDPFGYIGKARFLVKYRKLRQALETINQAIITYPNFIPALIERAKIYLALQDWDQMMDSIKKVLSINHHHPEAIRMQILFSIGQEGKYAESVNRLGELIQVIDRFEPQNQNLYVSSGQLFSRICGRNLAILNQTYTLIERGVTLCPRNPDYLNELAFQVFLKGKYEQAIKCYNDTIALDETNVQALQGIVQCRLRIMERDQNADSDMLKDVSDHLEFLLNITSTDHHEAQLVYLEALADSIKGKPQEVVCEKLQKALRKHVEKLGKIVLGTEYFMAMDPSFLMDMVNILLKLAPSQPVFSGQSIPPSLVSSRQILETIVKVVPGMLDALYYNAKVKYLSGDIDGAAATLQHCLSQDTTYADAHLLLAQIHQHRGNHAATAQCLDNALSYNFEIRDHPVYHLIKARTLKQTGDIKECIQTLKMALSLPGVKRPASSLLKQNKKVPVVNSSDRLSIFLELVEAHTSNEEHHEAAKVMQDAINAFQGTAEEIRVRIANADLSVSRGDIEQALVMLRAIGPDQPYYVQSKEKMANIYLHHRRDKKLYTSCYRDLMEKSPSSHTCLLLGDAYMKIQEPEKAIEVYEQAFRKNPKDGALASKIGQALIKTHDYKKAIAYYETSLKSGQGNHLRLELADFLLKIKSYPKAKRVLQQAAETEDVGSELEMMLNETKRLLLLSTLNKETGQHEDELLALTKARETQAKVLKRVQVEQPDVAVEQKRLASDICCKLARHARTHDNDTQQAIKYHKEALIYFEDDTNVLLELARLYLQTGDLDACQQYCMQALRLSADGNDQASMMMADVMFSKKEYEDAIYHYQKLLEVRPDHYEALARLIGLLRRGGQLKDVQQFLDLAEQKAGEGRAAMDAGFQYCKGLYNWYCGKAPDALQLFNRARCDSEWSEKALENMIRICLNPDQQTLGGEVFESLNESASDKHSSANDNALSTAERLVKEFKSADPFKVQVLESMVLVSTKHKPNAERALASFVEVSQKKKDYVPALLGMAFAYQILKQTPRARNQLKRISKMQWTTEEAEDFEQAWLLLADVYITAGKYDMATDLLKKCLEQNKSCCKAYEYLGFIYEKEQSYKDAANNYEKAWEHSNETNPVIGYKLAFNYLKAKRHIDAINISHKVLAQNPNYPRMRKDILDKARASIRV</sequence>
<dbReference type="Pfam" id="PF25060">
    <property type="entry name" value="ARM_TT21_2nd"/>
    <property type="match status" value="1"/>
</dbReference>
<dbReference type="Pfam" id="PF25058">
    <property type="entry name" value="ARM_TT21"/>
    <property type="match status" value="1"/>
</dbReference>
<feature type="repeat" description="TPR" evidence="4">
    <location>
        <begin position="967"/>
        <end position="1000"/>
    </location>
</feature>
<dbReference type="InterPro" id="IPR019734">
    <property type="entry name" value="TPR_rpt"/>
</dbReference>
<dbReference type="SUPFAM" id="SSF48452">
    <property type="entry name" value="TPR-like"/>
    <property type="match status" value="4"/>
</dbReference>
<evidence type="ECO:0000256" key="4">
    <source>
        <dbReference type="PROSITE-ProRule" id="PRU00339"/>
    </source>
</evidence>
<feature type="repeat" description="TPR" evidence="4">
    <location>
        <begin position="1209"/>
        <end position="1242"/>
    </location>
</feature>
<dbReference type="Pfam" id="PF13176">
    <property type="entry name" value="TPR_7"/>
    <property type="match status" value="1"/>
</dbReference>
<protein>
    <submittedName>
        <fullName evidence="10">Tetratricopeptide repeat protein 21B</fullName>
    </submittedName>
</protein>
<feature type="domain" description="Tetratricopeptide repeat protein 21A/21B second ARM" evidence="5">
    <location>
        <begin position="271"/>
        <end position="551"/>
    </location>
</feature>
<evidence type="ECO:0000256" key="2">
    <source>
        <dbReference type="ARBA" id="ARBA00022737"/>
    </source>
</evidence>
<feature type="domain" description="Tetratricopeptide repeat protein 21A/21B C-terminal ARM" evidence="7">
    <location>
        <begin position="1118"/>
        <end position="1323"/>
    </location>
</feature>
<feature type="repeat" description="TPR" evidence="4">
    <location>
        <begin position="1243"/>
        <end position="1276"/>
    </location>
</feature>
<dbReference type="SUPFAM" id="SSF81901">
    <property type="entry name" value="HCP-like"/>
    <property type="match status" value="1"/>
</dbReference>
<name>A0A6F9DWB4_9ASCI</name>
<dbReference type="InterPro" id="IPR056833">
    <property type="entry name" value="ARM_TT21_N"/>
</dbReference>
<gene>
    <name evidence="10" type="primary">Ttc21b</name>
</gene>
<dbReference type="GO" id="GO:0030991">
    <property type="term" value="C:intraciliary transport particle A"/>
    <property type="evidence" value="ECO:0007669"/>
    <property type="project" value="TreeGrafter"/>
</dbReference>
<dbReference type="PANTHER" id="PTHR14699:SF0">
    <property type="entry name" value="TETRATRICOPEPTIDE REPEAT PROTEIN 21 HOMOLOG"/>
    <property type="match status" value="1"/>
</dbReference>
<dbReference type="PROSITE" id="PS50005">
    <property type="entry name" value="TPR"/>
    <property type="match status" value="5"/>
</dbReference>
<dbReference type="InterPro" id="IPR056835">
    <property type="entry name" value="ARM_TT21_5th"/>
</dbReference>
<keyword evidence="3 4" id="KW-0802">TPR repeat</keyword>
<evidence type="ECO:0000259" key="7">
    <source>
        <dbReference type="Pfam" id="PF25063"/>
    </source>
</evidence>
<feature type="repeat" description="TPR" evidence="4">
    <location>
        <begin position="326"/>
        <end position="359"/>
    </location>
</feature>
<evidence type="ECO:0000256" key="3">
    <source>
        <dbReference type="ARBA" id="ARBA00022803"/>
    </source>
</evidence>
<evidence type="ECO:0000313" key="10">
    <source>
        <dbReference type="EMBL" id="CAB3267328.1"/>
    </source>
</evidence>
<dbReference type="InterPro" id="IPR011990">
    <property type="entry name" value="TPR-like_helical_dom_sf"/>
</dbReference>